<dbReference type="AlphaFoldDB" id="A0A7H0H9E7"/>
<proteinExistence type="predicted"/>
<feature type="chain" id="PRO_5039653654" description="Fasciclin domain-containing protein" evidence="1">
    <location>
        <begin position="22"/>
        <end position="334"/>
    </location>
</feature>
<protein>
    <recommendedName>
        <fullName evidence="4">Fasciclin domain-containing protein</fullName>
    </recommendedName>
</protein>
<gene>
    <name evidence="2" type="ORF">H9L22_07765</name>
</gene>
<sequence>MHHRTAATLVAAALLLSGCGAQDSPGGWTVASALAQLPAGTTADDYVITMADLAAALEQAGAEQGDSAEAVAGWLPALTRGEAASPEGAAVLIPVPDDVARLHPADFATITGFHLGQATSFAHIGAPPSSFTVFDGLGDGALAGSLIPLDGGIYTDIDGEDGVPDFTAEDALSQVRRPTRFAEDGGAVAMSSQTPTLREWLDGAGTLADDEALADVAGALDRVGVVSALLTAPRTAAASPGMPETAFDTIGLGWSAGKVYVVYRFAAAPDAGQLEALWRDTTLLTGATVSEFVLVDGVAVDGNVATVTLSPAEGRSVGAPLNFLMSGEPLLTSP</sequence>
<dbReference type="PROSITE" id="PS51257">
    <property type="entry name" value="PROKAR_LIPOPROTEIN"/>
    <property type="match status" value="1"/>
</dbReference>
<dbReference type="RefSeq" id="WP_187722256.1">
    <property type="nucleotide sequence ID" value="NZ_BAABBL010000012.1"/>
</dbReference>
<feature type="signal peptide" evidence="1">
    <location>
        <begin position="1"/>
        <end position="21"/>
    </location>
</feature>
<reference evidence="2 3" key="1">
    <citation type="submission" date="2020-08" db="EMBL/GenBank/DDBJ databases">
        <title>Genome sequence of Tessaracoccus defluvii JCM 17540T.</title>
        <authorList>
            <person name="Hyun D.-W."/>
            <person name="Bae J.-W."/>
        </authorList>
    </citation>
    <scope>NUCLEOTIDE SEQUENCE [LARGE SCALE GENOMIC DNA]</scope>
    <source>
        <strain evidence="2 3">JCM 17540</strain>
    </source>
</reference>
<keyword evidence="3" id="KW-1185">Reference proteome</keyword>
<name>A0A7H0H9E7_9ACTN</name>
<evidence type="ECO:0008006" key="4">
    <source>
        <dbReference type="Google" id="ProtNLM"/>
    </source>
</evidence>
<dbReference type="EMBL" id="CP060789">
    <property type="protein sequence ID" value="QNP57163.1"/>
    <property type="molecule type" value="Genomic_DNA"/>
</dbReference>
<dbReference type="Proteomes" id="UP000516117">
    <property type="component" value="Chromosome"/>
</dbReference>
<dbReference type="KEGG" id="tdf:H9L22_07765"/>
<evidence type="ECO:0000256" key="1">
    <source>
        <dbReference type="SAM" id="SignalP"/>
    </source>
</evidence>
<evidence type="ECO:0000313" key="2">
    <source>
        <dbReference type="EMBL" id="QNP57163.1"/>
    </source>
</evidence>
<accession>A0A7H0H9E7</accession>
<evidence type="ECO:0000313" key="3">
    <source>
        <dbReference type="Proteomes" id="UP000516117"/>
    </source>
</evidence>
<organism evidence="2 3">
    <name type="scientific">Tessaracoccus defluvii</name>
    <dbReference type="NCBI Taxonomy" id="1285901"/>
    <lineage>
        <taxon>Bacteria</taxon>
        <taxon>Bacillati</taxon>
        <taxon>Actinomycetota</taxon>
        <taxon>Actinomycetes</taxon>
        <taxon>Propionibacteriales</taxon>
        <taxon>Propionibacteriaceae</taxon>
        <taxon>Tessaracoccus</taxon>
    </lineage>
</organism>
<keyword evidence="1" id="KW-0732">Signal</keyword>